<reference evidence="3 4" key="1">
    <citation type="journal article" date="2015" name="Genome Announc.">
        <title>Expanding the biotechnology potential of lactobacilli through comparative genomics of 213 strains and associated genera.</title>
        <authorList>
            <person name="Sun Z."/>
            <person name="Harris H.M."/>
            <person name="McCann A."/>
            <person name="Guo C."/>
            <person name="Argimon S."/>
            <person name="Zhang W."/>
            <person name="Yang X."/>
            <person name="Jeffery I.B."/>
            <person name="Cooney J.C."/>
            <person name="Kagawa T.F."/>
            <person name="Liu W."/>
            <person name="Song Y."/>
            <person name="Salvetti E."/>
            <person name="Wrobel A."/>
            <person name="Rasinkangas P."/>
            <person name="Parkhill J."/>
            <person name="Rea M.C."/>
            <person name="O'Sullivan O."/>
            <person name="Ritari J."/>
            <person name="Douillard F.P."/>
            <person name="Paul Ross R."/>
            <person name="Yang R."/>
            <person name="Briner A.E."/>
            <person name="Felis G.E."/>
            <person name="de Vos W.M."/>
            <person name="Barrangou R."/>
            <person name="Klaenhammer T.R."/>
            <person name="Caufield P.W."/>
            <person name="Cui Y."/>
            <person name="Zhang H."/>
            <person name="O'Toole P.W."/>
        </authorList>
    </citation>
    <scope>NUCLEOTIDE SEQUENCE [LARGE SCALE GENOMIC DNA]</scope>
    <source>
        <strain evidence="3 4">DSM 5007</strain>
    </source>
</reference>
<dbReference type="STRING" id="1423807.FD16_GL001061"/>
<dbReference type="OrthoDB" id="2286174at2"/>
<dbReference type="eggNOG" id="COG3595">
    <property type="taxonomic scope" value="Bacteria"/>
</dbReference>
<accession>A0A0R1VYZ1</accession>
<proteinExistence type="predicted"/>
<keyword evidence="1" id="KW-1133">Transmembrane helix</keyword>
<dbReference type="AlphaFoldDB" id="A0A0R1VYZ1"/>
<evidence type="ECO:0000313" key="3">
    <source>
        <dbReference type="EMBL" id="KRM10865.1"/>
    </source>
</evidence>
<organism evidence="3 4">
    <name type="scientific">Paucilactobacillus suebicus DSM 5007 = KCTC 3549</name>
    <dbReference type="NCBI Taxonomy" id="1423807"/>
    <lineage>
        <taxon>Bacteria</taxon>
        <taxon>Bacillati</taxon>
        <taxon>Bacillota</taxon>
        <taxon>Bacilli</taxon>
        <taxon>Lactobacillales</taxon>
        <taxon>Lactobacillaceae</taxon>
        <taxon>Paucilactobacillus</taxon>
    </lineage>
</organism>
<dbReference type="RefSeq" id="WP_010623090.1">
    <property type="nucleotide sequence ID" value="NZ_AZGF01000024.1"/>
</dbReference>
<gene>
    <name evidence="3" type="ORF">FD16_GL001061</name>
</gene>
<dbReference type="Proteomes" id="UP000051820">
    <property type="component" value="Unassembled WGS sequence"/>
</dbReference>
<evidence type="ECO:0000256" key="1">
    <source>
        <dbReference type="SAM" id="Phobius"/>
    </source>
</evidence>
<dbReference type="EMBL" id="AZGF01000024">
    <property type="protein sequence ID" value="KRM10865.1"/>
    <property type="molecule type" value="Genomic_DNA"/>
</dbReference>
<keyword evidence="1" id="KW-0472">Membrane</keyword>
<dbReference type="Pfam" id="PF13349">
    <property type="entry name" value="DUF4097"/>
    <property type="match status" value="1"/>
</dbReference>
<feature type="transmembrane region" description="Helical" evidence="1">
    <location>
        <begin position="6"/>
        <end position="26"/>
    </location>
</feature>
<feature type="domain" description="DUF4097" evidence="2">
    <location>
        <begin position="53"/>
        <end position="287"/>
    </location>
</feature>
<dbReference type="InterPro" id="IPR025164">
    <property type="entry name" value="Toastrack_DUF4097"/>
</dbReference>
<comment type="caution">
    <text evidence="3">The sequence shown here is derived from an EMBL/GenBank/DDBJ whole genome shotgun (WGS) entry which is preliminary data.</text>
</comment>
<sequence>MVKKSLIVGLIITIIGAVIAVIGFSMGASMNITWNHGFKVVHPYHNTQKLSKIKNIQLDVNDSNVYFKNGDHYQVSFDGYSVNKPSIEQSNGTLRISQHESDFSGISLSSMSNSKIVITVPEKNQLSSVNGEIEAADLITKDHLNVNNIDLQLDNGSVTSHGLTVNKGGQLSVQDGSINFNSANLTNINVNQSNGSQDTTGSTLNGGKFTNENGSQTFTNVTFNQSVTVNNQNGHVKLTSPNTQGYQLSTQNGSIDLFNTHYSTSANQNDSAANKVIISNENGSITVN</sequence>
<protein>
    <recommendedName>
        <fullName evidence="2">DUF4097 domain-containing protein</fullName>
    </recommendedName>
</protein>
<evidence type="ECO:0000313" key="4">
    <source>
        <dbReference type="Proteomes" id="UP000051820"/>
    </source>
</evidence>
<dbReference type="PATRIC" id="fig|1423807.3.peg.1080"/>
<evidence type="ECO:0000259" key="2">
    <source>
        <dbReference type="Pfam" id="PF13349"/>
    </source>
</evidence>
<keyword evidence="4" id="KW-1185">Reference proteome</keyword>
<keyword evidence="1" id="KW-0812">Transmembrane</keyword>
<name>A0A0R1VYZ1_9LACO</name>